<keyword evidence="1" id="KW-0732">Signal</keyword>
<dbReference type="GeneID" id="73338880"/>
<keyword evidence="3" id="KW-1185">Reference proteome</keyword>
<evidence type="ECO:0008006" key="4">
    <source>
        <dbReference type="Google" id="ProtNLM"/>
    </source>
</evidence>
<dbReference type="EMBL" id="CP019475">
    <property type="protein sequence ID" value="UQC79381.1"/>
    <property type="molecule type" value="Genomic_DNA"/>
</dbReference>
<reference evidence="2" key="1">
    <citation type="journal article" date="2021" name="Mol. Plant Microbe Interact.">
        <title>Complete Genome Sequence of the Plant-Pathogenic Fungus Colletotrichum lupini.</title>
        <authorList>
            <person name="Baroncelli R."/>
            <person name="Pensec F."/>
            <person name="Da Lio D."/>
            <person name="Boufleur T."/>
            <person name="Vicente I."/>
            <person name="Sarrocco S."/>
            <person name="Picot A."/>
            <person name="Baraldi E."/>
            <person name="Sukno S."/>
            <person name="Thon M."/>
            <person name="Le Floch G."/>
        </authorList>
    </citation>
    <scope>NUCLEOTIDE SEQUENCE</scope>
    <source>
        <strain evidence="2">IMI 504893</strain>
    </source>
</reference>
<name>A0A9Q8SL53_9PEZI</name>
<sequence length="85" mass="9329">MRALFLILVCLVSNVASQDYSRVLLGCGQPGNFQQTFTLFSTNSANSVEFCRTTCLVNNSRSFGALFNDQCYCSNAGIAAIQFLR</sequence>
<protein>
    <recommendedName>
        <fullName evidence="4">WSC domain-containing protein</fullName>
    </recommendedName>
</protein>
<proteinExistence type="predicted"/>
<organism evidence="2 3">
    <name type="scientific">Colletotrichum lupini</name>
    <dbReference type="NCBI Taxonomy" id="145971"/>
    <lineage>
        <taxon>Eukaryota</taxon>
        <taxon>Fungi</taxon>
        <taxon>Dikarya</taxon>
        <taxon>Ascomycota</taxon>
        <taxon>Pezizomycotina</taxon>
        <taxon>Sordariomycetes</taxon>
        <taxon>Hypocreomycetidae</taxon>
        <taxon>Glomerellales</taxon>
        <taxon>Glomerellaceae</taxon>
        <taxon>Colletotrichum</taxon>
        <taxon>Colletotrichum acutatum species complex</taxon>
    </lineage>
</organism>
<dbReference type="AlphaFoldDB" id="A0A9Q8SL53"/>
<evidence type="ECO:0000313" key="2">
    <source>
        <dbReference type="EMBL" id="UQC79381.1"/>
    </source>
</evidence>
<feature type="signal peptide" evidence="1">
    <location>
        <begin position="1"/>
        <end position="17"/>
    </location>
</feature>
<accession>A0A9Q8SL53</accession>
<feature type="chain" id="PRO_5040229548" description="WSC domain-containing protein" evidence="1">
    <location>
        <begin position="18"/>
        <end position="85"/>
    </location>
</feature>
<evidence type="ECO:0000256" key="1">
    <source>
        <dbReference type="SAM" id="SignalP"/>
    </source>
</evidence>
<evidence type="ECO:0000313" key="3">
    <source>
        <dbReference type="Proteomes" id="UP000830671"/>
    </source>
</evidence>
<gene>
    <name evidence="2" type="ORF">CLUP02_04860</name>
</gene>
<dbReference type="Proteomes" id="UP000830671">
    <property type="component" value="Chromosome 3"/>
</dbReference>
<dbReference type="RefSeq" id="XP_049141013.1">
    <property type="nucleotide sequence ID" value="XM_049283870.1"/>
</dbReference>
<dbReference type="KEGG" id="clup:CLUP02_04860"/>